<evidence type="ECO:0000313" key="6">
    <source>
        <dbReference type="EMBL" id="PLT77274.1"/>
    </source>
</evidence>
<keyword evidence="2" id="KW-0805">Transcription regulation</keyword>
<evidence type="ECO:0000256" key="2">
    <source>
        <dbReference type="ARBA" id="ARBA00023015"/>
    </source>
</evidence>
<dbReference type="GO" id="GO:0003677">
    <property type="term" value="F:DNA binding"/>
    <property type="evidence" value="ECO:0007669"/>
    <property type="project" value="UniProtKB-KW"/>
</dbReference>
<dbReference type="AlphaFoldDB" id="A0A2N5PQ45"/>
<protein>
    <submittedName>
        <fullName evidence="6">RNA polymerase subunit sigma-70</fullName>
    </submittedName>
</protein>
<name>A0A2N5PQ45_MEDGN</name>
<dbReference type="SUPFAM" id="SSF88946">
    <property type="entry name" value="Sigma2 domain of RNA polymerase sigma factors"/>
    <property type="match status" value="1"/>
</dbReference>
<evidence type="ECO:0000313" key="7">
    <source>
        <dbReference type="Proteomes" id="UP000235093"/>
    </source>
</evidence>
<keyword evidence="4" id="KW-0238">DNA-binding</keyword>
<comment type="caution">
    <text evidence="6">The sequence shown here is derived from an EMBL/GenBank/DDBJ whole genome shotgun (WGS) entry which is preliminary data.</text>
</comment>
<dbReference type="NCBIfam" id="TIGR02937">
    <property type="entry name" value="sigma70-ECF"/>
    <property type="match status" value="1"/>
</dbReference>
<dbReference type="PANTHER" id="PTHR43133:SF8">
    <property type="entry name" value="RNA POLYMERASE SIGMA FACTOR HI_1459-RELATED"/>
    <property type="match status" value="1"/>
</dbReference>
<dbReference type="InterPro" id="IPR036388">
    <property type="entry name" value="WH-like_DNA-bd_sf"/>
</dbReference>
<evidence type="ECO:0000256" key="3">
    <source>
        <dbReference type="ARBA" id="ARBA00023082"/>
    </source>
</evidence>
<dbReference type="PANTHER" id="PTHR43133">
    <property type="entry name" value="RNA POLYMERASE ECF-TYPE SIGMA FACTO"/>
    <property type="match status" value="1"/>
</dbReference>
<evidence type="ECO:0000256" key="5">
    <source>
        <dbReference type="ARBA" id="ARBA00023163"/>
    </source>
</evidence>
<dbReference type="Proteomes" id="UP000235093">
    <property type="component" value="Unassembled WGS sequence"/>
</dbReference>
<comment type="similarity">
    <text evidence="1">Belongs to the sigma-70 factor family. ECF subfamily.</text>
</comment>
<keyword evidence="5" id="KW-0804">Transcription</keyword>
<dbReference type="Gene3D" id="1.10.1740.10">
    <property type="match status" value="1"/>
</dbReference>
<dbReference type="InterPro" id="IPR013324">
    <property type="entry name" value="RNA_pol_sigma_r3/r4-like"/>
</dbReference>
<dbReference type="InterPro" id="IPR014284">
    <property type="entry name" value="RNA_pol_sigma-70_dom"/>
</dbReference>
<dbReference type="EMBL" id="NIHT01000002">
    <property type="protein sequence ID" value="PLT77274.1"/>
    <property type="molecule type" value="Genomic_DNA"/>
</dbReference>
<gene>
    <name evidence="6" type="ORF">CDL23_01390</name>
</gene>
<dbReference type="GO" id="GO:0006352">
    <property type="term" value="P:DNA-templated transcription initiation"/>
    <property type="evidence" value="ECO:0007669"/>
    <property type="project" value="InterPro"/>
</dbReference>
<dbReference type="InterPro" id="IPR013325">
    <property type="entry name" value="RNA_pol_sigma_r2"/>
</dbReference>
<proteinExistence type="inferred from homology"/>
<evidence type="ECO:0000256" key="1">
    <source>
        <dbReference type="ARBA" id="ARBA00010641"/>
    </source>
</evidence>
<organism evidence="6 7">
    <name type="scientific">Mediterraneibacter gnavus</name>
    <name type="common">Ruminococcus gnavus</name>
    <dbReference type="NCBI Taxonomy" id="33038"/>
    <lineage>
        <taxon>Bacteria</taxon>
        <taxon>Bacillati</taxon>
        <taxon>Bacillota</taxon>
        <taxon>Clostridia</taxon>
        <taxon>Lachnospirales</taxon>
        <taxon>Lachnospiraceae</taxon>
        <taxon>Mediterraneibacter</taxon>
    </lineage>
</organism>
<accession>A0A2N5PQ45</accession>
<dbReference type="SUPFAM" id="SSF88659">
    <property type="entry name" value="Sigma3 and sigma4 domains of RNA polymerase sigma factors"/>
    <property type="match status" value="1"/>
</dbReference>
<keyword evidence="3" id="KW-0731">Sigma factor</keyword>
<dbReference type="Gene3D" id="1.10.10.10">
    <property type="entry name" value="Winged helix-like DNA-binding domain superfamily/Winged helix DNA-binding domain"/>
    <property type="match status" value="1"/>
</dbReference>
<sequence length="149" mass="17922">MAEDITQSTFLQLYMYIDELKDINIKAWMYTTAKHMALNYNKKAEREVLSETGDDPVILDLEDSAEDTYMERMKDDEQTSLHEEIFAALYKHNPRWYDAIRYVYYLEIPQSAVAERMEISIEVLHSLLYRARKWIRKKFGVEYEEFLEL</sequence>
<dbReference type="InterPro" id="IPR039425">
    <property type="entry name" value="RNA_pol_sigma-70-like"/>
</dbReference>
<evidence type="ECO:0000256" key="4">
    <source>
        <dbReference type="ARBA" id="ARBA00023125"/>
    </source>
</evidence>
<dbReference type="GO" id="GO:0016987">
    <property type="term" value="F:sigma factor activity"/>
    <property type="evidence" value="ECO:0007669"/>
    <property type="project" value="UniProtKB-KW"/>
</dbReference>
<reference evidence="6 7" key="1">
    <citation type="journal article" date="2017" name="Genome Med.">
        <title>A novel Ruminococcus gnavus clade enriched in inflammatory bowel disease patients.</title>
        <authorList>
            <person name="Hall A.B."/>
            <person name="Yassour M."/>
            <person name="Sauk J."/>
            <person name="Garner A."/>
            <person name="Jiang X."/>
            <person name="Arthur T."/>
            <person name="Lagoudas G.K."/>
            <person name="Vatanen T."/>
            <person name="Fornelos N."/>
            <person name="Wilson R."/>
            <person name="Bertha M."/>
            <person name="Cohen M."/>
            <person name="Garber J."/>
            <person name="Khalili H."/>
            <person name="Gevers D."/>
            <person name="Ananthakrishnan A.N."/>
            <person name="Kugathasan S."/>
            <person name="Lander E.S."/>
            <person name="Blainey P."/>
            <person name="Vlamakis H."/>
            <person name="Xavier R.J."/>
            <person name="Huttenhower C."/>
        </authorList>
    </citation>
    <scope>NUCLEOTIDE SEQUENCE [LARGE SCALE GENOMIC DNA]</scope>
    <source>
        <strain evidence="6 7">RJX1125</strain>
    </source>
</reference>